<evidence type="ECO:0000256" key="14">
    <source>
        <dbReference type="PIRSR" id="PIRSR606262-3"/>
    </source>
</evidence>
<evidence type="ECO:0000256" key="7">
    <source>
        <dbReference type="ARBA" id="ARBA00022801"/>
    </source>
</evidence>
<dbReference type="PANTHER" id="PTHR11644">
    <property type="entry name" value="CYTIDINE DEAMINASE"/>
    <property type="match status" value="1"/>
</dbReference>
<gene>
    <name evidence="17" type="ORF">HMPREF9448_00811</name>
</gene>
<dbReference type="OrthoDB" id="9795347at2"/>
<dbReference type="HOGENOM" id="CLU_097262_1_0_10"/>
<evidence type="ECO:0000256" key="2">
    <source>
        <dbReference type="ARBA" id="ARBA00003949"/>
    </source>
</evidence>
<protein>
    <recommendedName>
        <fullName evidence="5 15">Cytidine deaminase</fullName>
        <ecNumber evidence="4 15">3.5.4.5</ecNumber>
    </recommendedName>
    <alternativeName>
        <fullName evidence="9 15">Cytidine aminohydrolase</fullName>
    </alternativeName>
</protein>
<comment type="cofactor">
    <cofactor evidence="1 14 15">
        <name>Zn(2+)</name>
        <dbReference type="ChEBI" id="CHEBI:29105"/>
    </cofactor>
</comment>
<keyword evidence="18" id="KW-1185">Reference proteome</keyword>
<dbReference type="eggNOG" id="COG0295">
    <property type="taxonomic scope" value="Bacteria"/>
</dbReference>
<feature type="binding site" evidence="14">
    <location>
        <position position="72"/>
    </location>
    <ligand>
        <name>Zn(2+)</name>
        <dbReference type="ChEBI" id="CHEBI:29105"/>
        <note>catalytic</note>
    </ligand>
</feature>
<keyword evidence="7 15" id="KW-0378">Hydrolase</keyword>
<dbReference type="GO" id="GO:0005829">
    <property type="term" value="C:cytosol"/>
    <property type="evidence" value="ECO:0007669"/>
    <property type="project" value="TreeGrafter"/>
</dbReference>
<dbReference type="PROSITE" id="PS00903">
    <property type="entry name" value="CYT_DCMP_DEAMINASES_1"/>
    <property type="match status" value="1"/>
</dbReference>
<evidence type="ECO:0000313" key="18">
    <source>
        <dbReference type="Proteomes" id="UP000006044"/>
    </source>
</evidence>
<proteinExistence type="inferred from homology"/>
<evidence type="ECO:0000256" key="6">
    <source>
        <dbReference type="ARBA" id="ARBA00022723"/>
    </source>
</evidence>
<evidence type="ECO:0000259" key="16">
    <source>
        <dbReference type="PROSITE" id="PS51747"/>
    </source>
</evidence>
<evidence type="ECO:0000256" key="4">
    <source>
        <dbReference type="ARBA" id="ARBA00012783"/>
    </source>
</evidence>
<dbReference type="InterPro" id="IPR006262">
    <property type="entry name" value="Cyt_deam_tetra"/>
</dbReference>
<evidence type="ECO:0000256" key="5">
    <source>
        <dbReference type="ARBA" id="ARBA00018266"/>
    </source>
</evidence>
<dbReference type="InterPro" id="IPR016193">
    <property type="entry name" value="Cytidine_deaminase-like"/>
</dbReference>
<keyword evidence="8 14" id="KW-0862">Zinc</keyword>
<dbReference type="STRING" id="742726.HMPREF9448_00811"/>
<evidence type="ECO:0000256" key="10">
    <source>
        <dbReference type="ARBA" id="ARBA00049252"/>
    </source>
</evidence>
<dbReference type="EC" id="3.5.4.5" evidence="4 15"/>
<feature type="binding site" evidence="14">
    <location>
        <position position="114"/>
    </location>
    <ligand>
        <name>Zn(2+)</name>
        <dbReference type="ChEBI" id="CHEBI:29105"/>
        <note>catalytic</note>
    </ligand>
</feature>
<comment type="caution">
    <text evidence="17">The sequence shown here is derived from an EMBL/GenBank/DDBJ whole genome shotgun (WGS) entry which is preliminary data.</text>
</comment>
<evidence type="ECO:0000256" key="8">
    <source>
        <dbReference type="ARBA" id="ARBA00022833"/>
    </source>
</evidence>
<comment type="similarity">
    <text evidence="3 15">Belongs to the cytidine and deoxycytidylate deaminase family.</text>
</comment>
<dbReference type="NCBIfam" id="NF004064">
    <property type="entry name" value="PRK05578.1"/>
    <property type="match status" value="1"/>
</dbReference>
<dbReference type="GO" id="GO:0004126">
    <property type="term" value="F:cytidine deaminase activity"/>
    <property type="evidence" value="ECO:0007669"/>
    <property type="project" value="UniProtKB-UniRule"/>
</dbReference>
<dbReference type="EMBL" id="ADLE01000006">
    <property type="protein sequence ID" value="EJZ65430.1"/>
    <property type="molecule type" value="Genomic_DNA"/>
</dbReference>
<dbReference type="PANTHER" id="PTHR11644:SF2">
    <property type="entry name" value="CYTIDINE DEAMINASE"/>
    <property type="match status" value="1"/>
</dbReference>
<evidence type="ECO:0000256" key="9">
    <source>
        <dbReference type="ARBA" id="ARBA00032005"/>
    </source>
</evidence>
<reference evidence="17 18" key="1">
    <citation type="submission" date="2012-08" db="EMBL/GenBank/DDBJ databases">
        <title>The Genome Sequence of Barnesiella intestinihominis YIT 11860.</title>
        <authorList>
            <consortium name="The Broad Institute Genome Sequencing Platform"/>
            <person name="Earl A."/>
            <person name="Ward D."/>
            <person name="Feldgarden M."/>
            <person name="Gevers D."/>
            <person name="Morotomi M."/>
            <person name="Walker B."/>
            <person name="Young S.K."/>
            <person name="Zeng Q."/>
            <person name="Gargeya S."/>
            <person name="Fitzgerald M."/>
            <person name="Haas B."/>
            <person name="Abouelleil A."/>
            <person name="Alvarado L."/>
            <person name="Arachchi H.M."/>
            <person name="Berlin A.M."/>
            <person name="Chapman S.B."/>
            <person name="Goldberg J."/>
            <person name="Griggs A."/>
            <person name="Gujja S."/>
            <person name="Hansen M."/>
            <person name="Howarth C."/>
            <person name="Imamovic A."/>
            <person name="Larimer J."/>
            <person name="McCowen C."/>
            <person name="Montmayeur A."/>
            <person name="Murphy C."/>
            <person name="Neiman D."/>
            <person name="Pearson M."/>
            <person name="Priest M."/>
            <person name="Roberts A."/>
            <person name="Saif S."/>
            <person name="Shea T."/>
            <person name="Sisk P."/>
            <person name="Sykes S."/>
            <person name="Wortman J."/>
            <person name="Nusbaum C."/>
            <person name="Birren B."/>
        </authorList>
    </citation>
    <scope>NUCLEOTIDE SEQUENCE [LARGE SCALE GENOMIC DNA]</scope>
    <source>
        <strain evidence="17 18">YIT 11860</strain>
    </source>
</reference>
<dbReference type="PROSITE" id="PS51747">
    <property type="entry name" value="CYT_DCMP_DEAMINASES_2"/>
    <property type="match status" value="1"/>
</dbReference>
<comment type="function">
    <text evidence="2 15">This enzyme scavenges exogenous and endogenous cytidine and 2'-deoxycytidine for UMP synthesis.</text>
</comment>
<dbReference type="CDD" id="cd01283">
    <property type="entry name" value="cytidine_deaminase"/>
    <property type="match status" value="1"/>
</dbReference>
<dbReference type="Pfam" id="PF00383">
    <property type="entry name" value="dCMP_cyt_deam_1"/>
    <property type="match status" value="1"/>
</dbReference>
<name>K0XNI7_9BACT</name>
<sequence length="160" mass="17726">MENRNITTKIIVCSYDELNEEEKKLIDAAKEATNRSYSPYSRFQVGAAALLSGGTVITGSNQENAAYPSGICAERTTLFYANSQYPNLPVEALAIAAQTSGDFIDHPTAPCGACRQVILETEERYNQPMRIYLYGKKEIYIVESIRSLLPLCFGKSDLPE</sequence>
<dbReference type="AlphaFoldDB" id="K0XNI7"/>
<dbReference type="GO" id="GO:0072527">
    <property type="term" value="P:pyrimidine-containing compound metabolic process"/>
    <property type="evidence" value="ECO:0007669"/>
    <property type="project" value="UniProtKB-ARBA"/>
</dbReference>
<evidence type="ECO:0000256" key="15">
    <source>
        <dbReference type="RuleBase" id="RU364006"/>
    </source>
</evidence>
<evidence type="ECO:0000256" key="3">
    <source>
        <dbReference type="ARBA" id="ARBA00006576"/>
    </source>
</evidence>
<organism evidence="17 18">
    <name type="scientific">Barnesiella intestinihominis YIT 11860</name>
    <dbReference type="NCBI Taxonomy" id="742726"/>
    <lineage>
        <taxon>Bacteria</taxon>
        <taxon>Pseudomonadati</taxon>
        <taxon>Bacteroidota</taxon>
        <taxon>Bacteroidia</taxon>
        <taxon>Bacteroidales</taxon>
        <taxon>Barnesiellaceae</taxon>
        <taxon>Barnesiella</taxon>
    </lineage>
</organism>
<dbReference type="SUPFAM" id="SSF53927">
    <property type="entry name" value="Cytidine deaminase-like"/>
    <property type="match status" value="1"/>
</dbReference>
<dbReference type="Gene3D" id="3.40.140.10">
    <property type="entry name" value="Cytidine Deaminase, domain 2"/>
    <property type="match status" value="1"/>
</dbReference>
<feature type="active site" description="Proton donor" evidence="12">
    <location>
        <position position="74"/>
    </location>
</feature>
<dbReference type="RefSeq" id="WP_008861305.1">
    <property type="nucleotide sequence ID" value="NZ_JH815203.1"/>
</dbReference>
<dbReference type="PATRIC" id="fig|742726.3.peg.869"/>
<dbReference type="GO" id="GO:0042802">
    <property type="term" value="F:identical protein binding"/>
    <property type="evidence" value="ECO:0007669"/>
    <property type="project" value="UniProtKB-ARBA"/>
</dbReference>
<comment type="catalytic activity">
    <reaction evidence="11 15">
        <text>cytidine + H2O + H(+) = uridine + NH4(+)</text>
        <dbReference type="Rhea" id="RHEA:16069"/>
        <dbReference type="ChEBI" id="CHEBI:15377"/>
        <dbReference type="ChEBI" id="CHEBI:15378"/>
        <dbReference type="ChEBI" id="CHEBI:16704"/>
        <dbReference type="ChEBI" id="CHEBI:17562"/>
        <dbReference type="ChEBI" id="CHEBI:28938"/>
        <dbReference type="EC" id="3.5.4.5"/>
    </reaction>
</comment>
<feature type="binding site" evidence="14">
    <location>
        <position position="111"/>
    </location>
    <ligand>
        <name>Zn(2+)</name>
        <dbReference type="ChEBI" id="CHEBI:29105"/>
        <note>catalytic</note>
    </ligand>
</feature>
<dbReference type="InterPro" id="IPR050202">
    <property type="entry name" value="Cyt/Deoxycyt_deaminase"/>
</dbReference>
<keyword evidence="6 14" id="KW-0479">Metal-binding</keyword>
<accession>K0XNI7</accession>
<feature type="binding site" evidence="13">
    <location>
        <begin position="61"/>
        <end position="67"/>
    </location>
    <ligand>
        <name>substrate</name>
    </ligand>
</feature>
<evidence type="ECO:0000256" key="13">
    <source>
        <dbReference type="PIRSR" id="PIRSR606262-2"/>
    </source>
</evidence>
<dbReference type="GO" id="GO:0055086">
    <property type="term" value="P:nucleobase-containing small molecule metabolic process"/>
    <property type="evidence" value="ECO:0007669"/>
    <property type="project" value="UniProtKB-ARBA"/>
</dbReference>
<evidence type="ECO:0000256" key="11">
    <source>
        <dbReference type="ARBA" id="ARBA00049558"/>
    </source>
</evidence>
<dbReference type="NCBIfam" id="TIGR01354">
    <property type="entry name" value="cyt_deam_tetra"/>
    <property type="match status" value="1"/>
</dbReference>
<dbReference type="GeneID" id="77848125"/>
<evidence type="ECO:0000256" key="1">
    <source>
        <dbReference type="ARBA" id="ARBA00001947"/>
    </source>
</evidence>
<dbReference type="Proteomes" id="UP000006044">
    <property type="component" value="Unassembled WGS sequence"/>
</dbReference>
<evidence type="ECO:0000256" key="12">
    <source>
        <dbReference type="PIRSR" id="PIRSR606262-1"/>
    </source>
</evidence>
<comment type="catalytic activity">
    <reaction evidence="10 15">
        <text>2'-deoxycytidine + H2O + H(+) = 2'-deoxyuridine + NH4(+)</text>
        <dbReference type="Rhea" id="RHEA:13433"/>
        <dbReference type="ChEBI" id="CHEBI:15377"/>
        <dbReference type="ChEBI" id="CHEBI:15378"/>
        <dbReference type="ChEBI" id="CHEBI:15698"/>
        <dbReference type="ChEBI" id="CHEBI:16450"/>
        <dbReference type="ChEBI" id="CHEBI:28938"/>
        <dbReference type="EC" id="3.5.4.5"/>
    </reaction>
</comment>
<evidence type="ECO:0000313" key="17">
    <source>
        <dbReference type="EMBL" id="EJZ65430.1"/>
    </source>
</evidence>
<dbReference type="InterPro" id="IPR016192">
    <property type="entry name" value="APOBEC/CMP_deaminase_Zn-bd"/>
</dbReference>
<dbReference type="GO" id="GO:0008270">
    <property type="term" value="F:zinc ion binding"/>
    <property type="evidence" value="ECO:0007669"/>
    <property type="project" value="UniProtKB-UniRule"/>
</dbReference>
<dbReference type="InterPro" id="IPR002125">
    <property type="entry name" value="CMP_dCMP_dom"/>
</dbReference>
<feature type="domain" description="CMP/dCMP-type deaminase" evidence="16">
    <location>
        <begin position="20"/>
        <end position="156"/>
    </location>
</feature>